<keyword evidence="3 8" id="KW-0489">Methyltransferase</keyword>
<evidence type="ECO:0000313" key="9">
    <source>
        <dbReference type="Proteomes" id="UP000619260"/>
    </source>
</evidence>
<evidence type="ECO:0000256" key="2">
    <source>
        <dbReference type="ARBA" id="ARBA00012185"/>
    </source>
</evidence>
<sequence>MTSSRNQHLTYKGNVGVGRHGWLRLTPAYSVRIVRDVVAARPREVVVTDPFSGTGTTALAAAEHGGTGQALDVNPFLIWLGNTKLRHYGDPTITATEAALADVLSTARGVMRDPDLWQPEIFKIERWWSYSALTALKALRAAIDTVAAGPTRDLLDIALCRTLIASSNAAFNHQSMSFKAPAPETPSMLYREEESAIVLDRYRREAEEIIASAALDLPGGGVVLPGDSRTMRSPDLRPCDLLLTSPPYVNRMSYIRELRPYMYWTRFLGNAQEAGELDWKAIGGTWGVATSRLNTWSTDEETPVEKDVSDVCAAIARDGGRNGPLLAAYVRKYVDDMWSHFQSAYKNIRSGGGATYIIGNSTFYRHVVPAERWYATMLREAGFVNVSVTTIRKRNSNKNLFEFDVSAVRP</sequence>
<comment type="similarity">
    <text evidence="1">Belongs to the N(4)/N(6)-methyltransferase family. N(4) subfamily.</text>
</comment>
<dbReference type="SUPFAM" id="SSF53335">
    <property type="entry name" value="S-adenosyl-L-methionine-dependent methyltransferases"/>
    <property type="match status" value="1"/>
</dbReference>
<comment type="caution">
    <text evidence="8">The sequence shown here is derived from an EMBL/GenBank/DDBJ whole genome shotgun (WGS) entry which is preliminary data.</text>
</comment>
<dbReference type="AlphaFoldDB" id="A0A8J3YVS1"/>
<keyword evidence="4" id="KW-0808">Transferase</keyword>
<dbReference type="GO" id="GO:0015667">
    <property type="term" value="F:site-specific DNA-methyltransferase (cytosine-N4-specific) activity"/>
    <property type="evidence" value="ECO:0007669"/>
    <property type="project" value="UniProtKB-EC"/>
</dbReference>
<reference evidence="8" key="1">
    <citation type="submission" date="2021-01" db="EMBL/GenBank/DDBJ databases">
        <title>Whole genome shotgun sequence of Virgisporangium aliadipatigenens NBRC 105644.</title>
        <authorList>
            <person name="Komaki H."/>
            <person name="Tamura T."/>
        </authorList>
    </citation>
    <scope>NUCLEOTIDE SEQUENCE</scope>
    <source>
        <strain evidence="8">NBRC 105644</strain>
    </source>
</reference>
<accession>A0A8J3YVS1</accession>
<dbReference type="RefSeq" id="WP_203904119.1">
    <property type="nucleotide sequence ID" value="NZ_BOPF01000038.1"/>
</dbReference>
<dbReference type="GO" id="GO:0009307">
    <property type="term" value="P:DNA restriction-modification system"/>
    <property type="evidence" value="ECO:0007669"/>
    <property type="project" value="UniProtKB-KW"/>
</dbReference>
<proteinExistence type="inferred from homology"/>
<dbReference type="GO" id="GO:0003677">
    <property type="term" value="F:DNA binding"/>
    <property type="evidence" value="ECO:0007669"/>
    <property type="project" value="InterPro"/>
</dbReference>
<evidence type="ECO:0000256" key="6">
    <source>
        <dbReference type="ARBA" id="ARBA00022747"/>
    </source>
</evidence>
<dbReference type="Proteomes" id="UP000619260">
    <property type="component" value="Unassembled WGS sequence"/>
</dbReference>
<dbReference type="InterPro" id="IPR017985">
    <property type="entry name" value="MeTrfase_CN4_CS"/>
</dbReference>
<keyword evidence="9" id="KW-1185">Reference proteome</keyword>
<dbReference type="Gene3D" id="3.40.50.150">
    <property type="entry name" value="Vaccinia Virus protein VP39"/>
    <property type="match status" value="1"/>
</dbReference>
<evidence type="ECO:0000256" key="3">
    <source>
        <dbReference type="ARBA" id="ARBA00022603"/>
    </source>
</evidence>
<dbReference type="EC" id="2.1.1.113" evidence="2"/>
<evidence type="ECO:0000313" key="8">
    <source>
        <dbReference type="EMBL" id="GIJ50691.1"/>
    </source>
</evidence>
<dbReference type="GO" id="GO:0032259">
    <property type="term" value="P:methylation"/>
    <property type="evidence" value="ECO:0007669"/>
    <property type="project" value="UniProtKB-KW"/>
</dbReference>
<evidence type="ECO:0000256" key="1">
    <source>
        <dbReference type="ARBA" id="ARBA00010203"/>
    </source>
</evidence>
<name>A0A8J3YVS1_9ACTN</name>
<organism evidence="8 9">
    <name type="scientific">Virgisporangium aliadipatigenens</name>
    <dbReference type="NCBI Taxonomy" id="741659"/>
    <lineage>
        <taxon>Bacteria</taxon>
        <taxon>Bacillati</taxon>
        <taxon>Actinomycetota</taxon>
        <taxon>Actinomycetes</taxon>
        <taxon>Micromonosporales</taxon>
        <taxon>Micromonosporaceae</taxon>
        <taxon>Virgisporangium</taxon>
    </lineage>
</organism>
<evidence type="ECO:0000256" key="7">
    <source>
        <dbReference type="ARBA" id="ARBA00049120"/>
    </source>
</evidence>
<gene>
    <name evidence="8" type="ORF">Val02_75770</name>
</gene>
<dbReference type="InterPro" id="IPR029063">
    <property type="entry name" value="SAM-dependent_MTases_sf"/>
</dbReference>
<dbReference type="EMBL" id="BOPF01000038">
    <property type="protein sequence ID" value="GIJ50691.1"/>
    <property type="molecule type" value="Genomic_DNA"/>
</dbReference>
<keyword evidence="6" id="KW-0680">Restriction system</keyword>
<dbReference type="PROSITE" id="PS00093">
    <property type="entry name" value="N4_MTASE"/>
    <property type="match status" value="1"/>
</dbReference>
<comment type="catalytic activity">
    <reaction evidence="7">
        <text>a 2'-deoxycytidine in DNA + S-adenosyl-L-methionine = an N(4)-methyl-2'-deoxycytidine in DNA + S-adenosyl-L-homocysteine + H(+)</text>
        <dbReference type="Rhea" id="RHEA:16857"/>
        <dbReference type="Rhea" id="RHEA-COMP:11369"/>
        <dbReference type="Rhea" id="RHEA-COMP:13674"/>
        <dbReference type="ChEBI" id="CHEBI:15378"/>
        <dbReference type="ChEBI" id="CHEBI:57856"/>
        <dbReference type="ChEBI" id="CHEBI:59789"/>
        <dbReference type="ChEBI" id="CHEBI:85452"/>
        <dbReference type="ChEBI" id="CHEBI:137933"/>
        <dbReference type="EC" id="2.1.1.113"/>
    </reaction>
</comment>
<protein>
    <recommendedName>
        <fullName evidence="2">site-specific DNA-methyltransferase (cytosine-N(4)-specific)</fullName>
        <ecNumber evidence="2">2.1.1.113</ecNumber>
    </recommendedName>
</protein>
<evidence type="ECO:0000256" key="4">
    <source>
        <dbReference type="ARBA" id="ARBA00022679"/>
    </source>
</evidence>
<evidence type="ECO:0000256" key="5">
    <source>
        <dbReference type="ARBA" id="ARBA00022691"/>
    </source>
</evidence>
<keyword evidence="5" id="KW-0949">S-adenosyl-L-methionine</keyword>